<comment type="caution">
    <text evidence="3">The sequence shown here is derived from an EMBL/GenBank/DDBJ whole genome shotgun (WGS) entry which is preliminary data.</text>
</comment>
<gene>
    <name evidence="3" type="ORF">EDI28_14680</name>
</gene>
<proteinExistence type="predicted"/>
<evidence type="ECO:0000313" key="4">
    <source>
        <dbReference type="Proteomes" id="UP000287563"/>
    </source>
</evidence>
<evidence type="ECO:0000256" key="2">
    <source>
        <dbReference type="SAM" id="Phobius"/>
    </source>
</evidence>
<keyword evidence="2" id="KW-0812">Transmembrane</keyword>
<dbReference type="RefSeq" id="WP_128784604.1">
    <property type="nucleotide sequence ID" value="NZ_RJLM01000005.1"/>
</dbReference>
<protein>
    <submittedName>
        <fullName evidence="3">Uncharacterized protein</fullName>
    </submittedName>
</protein>
<reference evidence="3 4" key="1">
    <citation type="submission" date="2018-11" db="EMBL/GenBank/DDBJ databases">
        <title>Photobacterium sp. BEI247 sp. nov., a marine bacterium isolated from Yongle Blue Hole in the South China Sea.</title>
        <authorList>
            <person name="Wang X."/>
        </authorList>
    </citation>
    <scope>NUCLEOTIDE SEQUENCE [LARGE SCALE GENOMIC DNA]</scope>
    <source>
        <strain evidence="4">BEI247</strain>
    </source>
</reference>
<name>A0A444JPF0_9GAMM</name>
<keyword evidence="2" id="KW-0472">Membrane</keyword>
<feature type="transmembrane region" description="Helical" evidence="2">
    <location>
        <begin position="46"/>
        <end position="64"/>
    </location>
</feature>
<accession>A0A444JPF0</accession>
<organism evidence="3 4">
    <name type="scientific">Photobacterium chitinilyticum</name>
    <dbReference type="NCBI Taxonomy" id="2485123"/>
    <lineage>
        <taxon>Bacteria</taxon>
        <taxon>Pseudomonadati</taxon>
        <taxon>Pseudomonadota</taxon>
        <taxon>Gammaproteobacteria</taxon>
        <taxon>Vibrionales</taxon>
        <taxon>Vibrionaceae</taxon>
        <taxon>Photobacterium</taxon>
    </lineage>
</organism>
<feature type="region of interest" description="Disordered" evidence="1">
    <location>
        <begin position="1"/>
        <end position="29"/>
    </location>
</feature>
<keyword evidence="2" id="KW-1133">Transmembrane helix</keyword>
<dbReference type="Proteomes" id="UP000287563">
    <property type="component" value="Unassembled WGS sequence"/>
</dbReference>
<dbReference type="AlphaFoldDB" id="A0A444JPF0"/>
<sequence length="68" mass="6586">MMGIPGITNSGTMPIDAGGGSAGPSSAKANNKSGFRVGAINMGGGGGSNLLLFVVVLAGMWFLMGKGV</sequence>
<dbReference type="EMBL" id="RJLM01000005">
    <property type="protein sequence ID" value="RWX54980.1"/>
    <property type="molecule type" value="Genomic_DNA"/>
</dbReference>
<keyword evidence="4" id="KW-1185">Reference proteome</keyword>
<evidence type="ECO:0000256" key="1">
    <source>
        <dbReference type="SAM" id="MobiDB-lite"/>
    </source>
</evidence>
<evidence type="ECO:0000313" key="3">
    <source>
        <dbReference type="EMBL" id="RWX54980.1"/>
    </source>
</evidence>